<protein>
    <submittedName>
        <fullName evidence="1">Uncharacterized protein</fullName>
    </submittedName>
</protein>
<feature type="non-terminal residue" evidence="1">
    <location>
        <position position="1"/>
    </location>
</feature>
<reference evidence="1" key="1">
    <citation type="submission" date="2021-02" db="EMBL/GenBank/DDBJ databases">
        <authorList>
            <person name="Nowell W R."/>
        </authorList>
    </citation>
    <scope>NUCLEOTIDE SEQUENCE</scope>
</reference>
<evidence type="ECO:0000313" key="1">
    <source>
        <dbReference type="EMBL" id="CAF4933945.1"/>
    </source>
</evidence>
<dbReference type="Proteomes" id="UP000676336">
    <property type="component" value="Unassembled WGS sequence"/>
</dbReference>
<gene>
    <name evidence="1" type="ORF">SMN809_LOCUS53315</name>
</gene>
<name>A0A8S3CZG5_9BILA</name>
<feature type="non-terminal residue" evidence="1">
    <location>
        <position position="68"/>
    </location>
</feature>
<accession>A0A8S3CZG5</accession>
<dbReference type="EMBL" id="CAJOBI010183157">
    <property type="protein sequence ID" value="CAF4933945.1"/>
    <property type="molecule type" value="Genomic_DNA"/>
</dbReference>
<organism evidence="1 2">
    <name type="scientific">Rotaria magnacalcarata</name>
    <dbReference type="NCBI Taxonomy" id="392030"/>
    <lineage>
        <taxon>Eukaryota</taxon>
        <taxon>Metazoa</taxon>
        <taxon>Spiralia</taxon>
        <taxon>Gnathifera</taxon>
        <taxon>Rotifera</taxon>
        <taxon>Eurotatoria</taxon>
        <taxon>Bdelloidea</taxon>
        <taxon>Philodinida</taxon>
        <taxon>Philodinidae</taxon>
        <taxon>Rotaria</taxon>
    </lineage>
</organism>
<sequence length="68" mass="7390">QLGTTNGTLFGYYSYNQLFKSSGSATLLIEDIPNEGPKSLREIARLQSITGGQGMLKCDCKDGCKTNR</sequence>
<dbReference type="AlphaFoldDB" id="A0A8S3CZG5"/>
<comment type="caution">
    <text evidence="1">The sequence shown here is derived from an EMBL/GenBank/DDBJ whole genome shotgun (WGS) entry which is preliminary data.</text>
</comment>
<evidence type="ECO:0000313" key="2">
    <source>
        <dbReference type="Proteomes" id="UP000676336"/>
    </source>
</evidence>
<proteinExistence type="predicted"/>